<accession>A0A543E0Q7</accession>
<dbReference type="Gene3D" id="1.20.120.1630">
    <property type="match status" value="1"/>
</dbReference>
<comment type="subcellular location">
    <subcellularLocation>
        <location evidence="1">Endomembrane system</location>
        <topology evidence="1">Multi-pass membrane protein</topology>
    </subcellularLocation>
</comment>
<evidence type="ECO:0000313" key="6">
    <source>
        <dbReference type="EMBL" id="TQM15168.1"/>
    </source>
</evidence>
<sequence length="179" mass="19360">MGADVRTRRRRAGLVSALFMAAGPGTVAGVVPYLLTRWERRDPVPGGVPAQVAGSVLVAIGGAAITSAFVRFVREGLGTPIPVAAPTELVVGGIYRHVRNPMYLALASAVLGQALLLGRARLLVYTGVMAVPVTAFVRLREEPALAAQFGEQYELYCENVPRWIPRRRPWEPPHRTVEP</sequence>
<keyword evidence="2 5" id="KW-0812">Transmembrane</keyword>
<evidence type="ECO:0000256" key="4">
    <source>
        <dbReference type="ARBA" id="ARBA00023136"/>
    </source>
</evidence>
<reference evidence="6 7" key="1">
    <citation type="submission" date="2019-06" db="EMBL/GenBank/DDBJ databases">
        <title>Sequencing the genomes of 1000 actinobacteria strains.</title>
        <authorList>
            <person name="Klenk H.-P."/>
        </authorList>
    </citation>
    <scope>NUCLEOTIDE SEQUENCE [LARGE SCALE GENOMIC DNA]</scope>
    <source>
        <strain evidence="6 7">DSM 45301</strain>
    </source>
</reference>
<keyword evidence="4 5" id="KW-0472">Membrane</keyword>
<organism evidence="6 7">
    <name type="scientific">Pseudonocardia kunmingensis</name>
    <dbReference type="NCBI Taxonomy" id="630975"/>
    <lineage>
        <taxon>Bacteria</taxon>
        <taxon>Bacillati</taxon>
        <taxon>Actinomycetota</taxon>
        <taxon>Actinomycetes</taxon>
        <taxon>Pseudonocardiales</taxon>
        <taxon>Pseudonocardiaceae</taxon>
        <taxon>Pseudonocardia</taxon>
    </lineage>
</organism>
<dbReference type="EMBL" id="VFPA01000001">
    <property type="protein sequence ID" value="TQM15168.1"/>
    <property type="molecule type" value="Genomic_DNA"/>
</dbReference>
<comment type="caution">
    <text evidence="6">The sequence shown here is derived from an EMBL/GenBank/DDBJ whole genome shotgun (WGS) entry which is preliminary data.</text>
</comment>
<dbReference type="GO" id="GO:0012505">
    <property type="term" value="C:endomembrane system"/>
    <property type="evidence" value="ECO:0007669"/>
    <property type="project" value="UniProtKB-SubCell"/>
</dbReference>
<dbReference type="RefSeq" id="WP_211366243.1">
    <property type="nucleotide sequence ID" value="NZ_VFPA01000001.1"/>
</dbReference>
<evidence type="ECO:0000256" key="1">
    <source>
        <dbReference type="ARBA" id="ARBA00004127"/>
    </source>
</evidence>
<evidence type="ECO:0000256" key="5">
    <source>
        <dbReference type="SAM" id="Phobius"/>
    </source>
</evidence>
<dbReference type="InterPro" id="IPR007318">
    <property type="entry name" value="Phopholipid_MeTrfase"/>
</dbReference>
<keyword evidence="3 5" id="KW-1133">Transmembrane helix</keyword>
<name>A0A543E0Q7_9PSEU</name>
<keyword evidence="6" id="KW-0808">Transferase</keyword>
<proteinExistence type="predicted"/>
<dbReference type="AlphaFoldDB" id="A0A543E0Q7"/>
<evidence type="ECO:0000256" key="3">
    <source>
        <dbReference type="ARBA" id="ARBA00022989"/>
    </source>
</evidence>
<feature type="transmembrane region" description="Helical" evidence="5">
    <location>
        <begin position="52"/>
        <end position="73"/>
    </location>
</feature>
<keyword evidence="6" id="KW-0489">Methyltransferase</keyword>
<dbReference type="Pfam" id="PF04191">
    <property type="entry name" value="PEMT"/>
    <property type="match status" value="1"/>
</dbReference>
<dbReference type="Proteomes" id="UP000315677">
    <property type="component" value="Unassembled WGS sequence"/>
</dbReference>
<evidence type="ECO:0000256" key="2">
    <source>
        <dbReference type="ARBA" id="ARBA00022692"/>
    </source>
</evidence>
<dbReference type="GO" id="GO:0032259">
    <property type="term" value="P:methylation"/>
    <property type="evidence" value="ECO:0007669"/>
    <property type="project" value="UniProtKB-KW"/>
</dbReference>
<keyword evidence="7" id="KW-1185">Reference proteome</keyword>
<gene>
    <name evidence="6" type="ORF">FB558_1950</name>
</gene>
<dbReference type="GO" id="GO:0008168">
    <property type="term" value="F:methyltransferase activity"/>
    <property type="evidence" value="ECO:0007669"/>
    <property type="project" value="UniProtKB-KW"/>
</dbReference>
<protein>
    <submittedName>
        <fullName evidence="6">Phospholipid methyltransferase</fullName>
    </submittedName>
</protein>
<evidence type="ECO:0000313" key="7">
    <source>
        <dbReference type="Proteomes" id="UP000315677"/>
    </source>
</evidence>